<dbReference type="Pfam" id="PF00230">
    <property type="entry name" value="MIP"/>
    <property type="match status" value="1"/>
</dbReference>
<dbReference type="InterPro" id="IPR000425">
    <property type="entry name" value="MIP"/>
</dbReference>
<dbReference type="InterPro" id="IPR023271">
    <property type="entry name" value="Aquaporin-like"/>
</dbReference>
<evidence type="ECO:0000313" key="9">
    <source>
        <dbReference type="Proteomes" id="UP001415857"/>
    </source>
</evidence>
<dbReference type="CDD" id="cd00333">
    <property type="entry name" value="MIP"/>
    <property type="match status" value="1"/>
</dbReference>
<sequence>MATMIDNCIKEDDISKIEEGIVITSNIPCEKKADTGICASTSVVTITQKFIAEVLGTYFVIFAGCGSVVVNKIYGSVTFLGICATWGLIVTVMIYSLGHISGAHFNPAVTITFAIFRRFPYWEVPLYIVAQLMGSILASGTLDLVFDVTPKDFFGTAPVGSAGQSLVLEIIISFLLMFVISGVATDNRAIGELAGIAVGSTILLNVIVVGPISGASMNPARSIGPAVVKHVYTGLWIYIVGPITGTIAGGFAYNLIRYTDKPIREITKSGSFLRNVSKSNH</sequence>
<protein>
    <recommendedName>
        <fullName evidence="10">Aquaporin NIP-type</fullName>
    </recommendedName>
</protein>
<keyword evidence="9" id="KW-1185">Reference proteome</keyword>
<dbReference type="PANTHER" id="PTHR45724">
    <property type="entry name" value="AQUAPORIN NIP2-1"/>
    <property type="match status" value="1"/>
</dbReference>
<evidence type="ECO:0000256" key="6">
    <source>
        <dbReference type="RuleBase" id="RU000477"/>
    </source>
</evidence>
<feature type="transmembrane region" description="Helical" evidence="7">
    <location>
        <begin position="235"/>
        <end position="256"/>
    </location>
</feature>
<evidence type="ECO:0000256" key="3">
    <source>
        <dbReference type="ARBA" id="ARBA00022692"/>
    </source>
</evidence>
<dbReference type="GO" id="GO:0015267">
    <property type="term" value="F:channel activity"/>
    <property type="evidence" value="ECO:0007669"/>
    <property type="project" value="InterPro"/>
</dbReference>
<keyword evidence="4 7" id="KW-1133">Transmembrane helix</keyword>
<feature type="transmembrane region" description="Helical" evidence="7">
    <location>
        <begin position="166"/>
        <end position="184"/>
    </location>
</feature>
<dbReference type="AlphaFoldDB" id="A0AAP0NIZ5"/>
<evidence type="ECO:0000256" key="7">
    <source>
        <dbReference type="SAM" id="Phobius"/>
    </source>
</evidence>
<dbReference type="EMBL" id="JBBPBK010000013">
    <property type="protein sequence ID" value="KAK9272525.1"/>
    <property type="molecule type" value="Genomic_DNA"/>
</dbReference>
<keyword evidence="3 6" id="KW-0812">Transmembrane</keyword>
<reference evidence="8 9" key="1">
    <citation type="journal article" date="2024" name="Plant J.">
        <title>Genome sequences and population genomics reveal climatic adaptation and genomic divergence between two closely related sweetgum species.</title>
        <authorList>
            <person name="Xu W.Q."/>
            <person name="Ren C.Q."/>
            <person name="Zhang X.Y."/>
            <person name="Comes H.P."/>
            <person name="Liu X.H."/>
            <person name="Li Y.G."/>
            <person name="Kettle C.J."/>
            <person name="Jalonen R."/>
            <person name="Gaisberger H."/>
            <person name="Ma Y.Z."/>
            <person name="Qiu Y.X."/>
        </authorList>
    </citation>
    <scope>NUCLEOTIDE SEQUENCE [LARGE SCALE GENOMIC DNA]</scope>
    <source>
        <strain evidence="8">Hangzhou</strain>
    </source>
</reference>
<dbReference type="NCBIfam" id="TIGR00861">
    <property type="entry name" value="MIP"/>
    <property type="match status" value="1"/>
</dbReference>
<evidence type="ECO:0000313" key="8">
    <source>
        <dbReference type="EMBL" id="KAK9272525.1"/>
    </source>
</evidence>
<keyword evidence="2 6" id="KW-0813">Transport</keyword>
<feature type="transmembrane region" description="Helical" evidence="7">
    <location>
        <begin position="126"/>
        <end position="146"/>
    </location>
</feature>
<feature type="transmembrane region" description="Helical" evidence="7">
    <location>
        <begin position="50"/>
        <end position="70"/>
    </location>
</feature>
<dbReference type="InterPro" id="IPR034294">
    <property type="entry name" value="Aquaporin_transptr"/>
</dbReference>
<feature type="transmembrane region" description="Helical" evidence="7">
    <location>
        <begin position="77"/>
        <end position="97"/>
    </location>
</feature>
<dbReference type="Gene3D" id="1.20.1080.10">
    <property type="entry name" value="Glycerol uptake facilitator protein"/>
    <property type="match status" value="1"/>
</dbReference>
<dbReference type="InterPro" id="IPR022357">
    <property type="entry name" value="MIP_CS"/>
</dbReference>
<evidence type="ECO:0000256" key="1">
    <source>
        <dbReference type="ARBA" id="ARBA00004141"/>
    </source>
</evidence>
<evidence type="ECO:0000256" key="4">
    <source>
        <dbReference type="ARBA" id="ARBA00022989"/>
    </source>
</evidence>
<comment type="subcellular location">
    <subcellularLocation>
        <location evidence="1">Membrane</location>
        <topology evidence="1">Multi-pass membrane protein</topology>
    </subcellularLocation>
</comment>
<organism evidence="8 9">
    <name type="scientific">Liquidambar formosana</name>
    <name type="common">Formosan gum</name>
    <dbReference type="NCBI Taxonomy" id="63359"/>
    <lineage>
        <taxon>Eukaryota</taxon>
        <taxon>Viridiplantae</taxon>
        <taxon>Streptophyta</taxon>
        <taxon>Embryophyta</taxon>
        <taxon>Tracheophyta</taxon>
        <taxon>Spermatophyta</taxon>
        <taxon>Magnoliopsida</taxon>
        <taxon>eudicotyledons</taxon>
        <taxon>Gunneridae</taxon>
        <taxon>Pentapetalae</taxon>
        <taxon>Saxifragales</taxon>
        <taxon>Altingiaceae</taxon>
        <taxon>Liquidambar</taxon>
    </lineage>
</organism>
<keyword evidence="5 7" id="KW-0472">Membrane</keyword>
<evidence type="ECO:0000256" key="5">
    <source>
        <dbReference type="ARBA" id="ARBA00023136"/>
    </source>
</evidence>
<accession>A0AAP0NIZ5</accession>
<feature type="transmembrane region" description="Helical" evidence="7">
    <location>
        <begin position="196"/>
        <end position="215"/>
    </location>
</feature>
<evidence type="ECO:0000256" key="2">
    <source>
        <dbReference type="ARBA" id="ARBA00022448"/>
    </source>
</evidence>
<dbReference type="Proteomes" id="UP001415857">
    <property type="component" value="Unassembled WGS sequence"/>
</dbReference>
<gene>
    <name evidence="8" type="ORF">L1049_002898</name>
</gene>
<dbReference type="PRINTS" id="PR00783">
    <property type="entry name" value="MINTRINSICP"/>
</dbReference>
<comment type="similarity">
    <text evidence="6">Belongs to the MIP/aquaporin (TC 1.A.8) family.</text>
</comment>
<dbReference type="GO" id="GO:0016020">
    <property type="term" value="C:membrane"/>
    <property type="evidence" value="ECO:0007669"/>
    <property type="project" value="UniProtKB-SubCell"/>
</dbReference>
<dbReference type="PROSITE" id="PS00221">
    <property type="entry name" value="MIP"/>
    <property type="match status" value="1"/>
</dbReference>
<comment type="caution">
    <text evidence="8">The sequence shown here is derived from an EMBL/GenBank/DDBJ whole genome shotgun (WGS) entry which is preliminary data.</text>
</comment>
<dbReference type="PANTHER" id="PTHR45724:SF6">
    <property type="entry name" value="AQUAPORIN NIP-TYPE"/>
    <property type="match status" value="1"/>
</dbReference>
<name>A0AAP0NIZ5_LIQFO</name>
<proteinExistence type="inferred from homology"/>
<evidence type="ECO:0008006" key="10">
    <source>
        <dbReference type="Google" id="ProtNLM"/>
    </source>
</evidence>
<dbReference type="SUPFAM" id="SSF81338">
    <property type="entry name" value="Aquaporin-like"/>
    <property type="match status" value="1"/>
</dbReference>